<reference evidence="1" key="2">
    <citation type="submission" date="2020-05" db="UniProtKB">
        <authorList>
            <consortium name="EnsemblMetazoa"/>
        </authorList>
    </citation>
    <scope>IDENTIFICATION</scope>
    <source>
        <strain evidence="1">IAEA</strain>
    </source>
</reference>
<evidence type="ECO:0000313" key="1">
    <source>
        <dbReference type="EnsemblMetazoa" id="GBRI022112-PA"/>
    </source>
</evidence>
<reference evidence="2" key="1">
    <citation type="submission" date="2014-03" db="EMBL/GenBank/DDBJ databases">
        <authorList>
            <person name="Aksoy S."/>
            <person name="Warren W."/>
            <person name="Wilson R.K."/>
        </authorList>
    </citation>
    <scope>NUCLEOTIDE SEQUENCE [LARGE SCALE GENOMIC DNA]</scope>
    <source>
        <strain evidence="2">IAEA</strain>
    </source>
</reference>
<dbReference type="VEuPathDB" id="VectorBase:GBRI022112"/>
<protein>
    <submittedName>
        <fullName evidence="1">Uncharacterized protein</fullName>
    </submittedName>
</protein>
<name>A0A1A9WJM5_9MUSC</name>
<dbReference type="AlphaFoldDB" id="A0A1A9WJM5"/>
<accession>A0A1A9WJM5</accession>
<dbReference type="Proteomes" id="UP000091820">
    <property type="component" value="Unassembled WGS sequence"/>
</dbReference>
<sequence>MVTDPRYSLPNARYNFADLASTNEAESNYEIGHYTPIHGDLTEETDALERVWISHHNRWILAAIWLHYLIQWELSELLLRLRRRIGERERRRGERLPRGGERRLRLKRLKRCGERQRSIGLLFIGDGRLGAGRIFGVSTGETLTS</sequence>
<organism evidence="1 2">
    <name type="scientific">Glossina brevipalpis</name>
    <dbReference type="NCBI Taxonomy" id="37001"/>
    <lineage>
        <taxon>Eukaryota</taxon>
        <taxon>Metazoa</taxon>
        <taxon>Ecdysozoa</taxon>
        <taxon>Arthropoda</taxon>
        <taxon>Hexapoda</taxon>
        <taxon>Insecta</taxon>
        <taxon>Pterygota</taxon>
        <taxon>Neoptera</taxon>
        <taxon>Endopterygota</taxon>
        <taxon>Diptera</taxon>
        <taxon>Brachycera</taxon>
        <taxon>Muscomorpha</taxon>
        <taxon>Hippoboscoidea</taxon>
        <taxon>Glossinidae</taxon>
        <taxon>Glossina</taxon>
    </lineage>
</organism>
<proteinExistence type="predicted"/>
<dbReference type="EnsemblMetazoa" id="GBRI022112-RA">
    <property type="protein sequence ID" value="GBRI022112-PA"/>
    <property type="gene ID" value="GBRI022112"/>
</dbReference>
<evidence type="ECO:0000313" key="2">
    <source>
        <dbReference type="Proteomes" id="UP000091820"/>
    </source>
</evidence>
<keyword evidence="2" id="KW-1185">Reference proteome</keyword>